<feature type="coiled-coil region" evidence="1">
    <location>
        <begin position="669"/>
        <end position="696"/>
    </location>
</feature>
<evidence type="ECO:0000313" key="3">
    <source>
        <dbReference type="EMBL" id="ORY07712.1"/>
    </source>
</evidence>
<feature type="coiled-coil region" evidence="1">
    <location>
        <begin position="274"/>
        <end position="382"/>
    </location>
</feature>
<reference evidence="3 4" key="1">
    <citation type="submission" date="2016-07" db="EMBL/GenBank/DDBJ databases">
        <title>Pervasive Adenine N6-methylation of Active Genes in Fungi.</title>
        <authorList>
            <consortium name="DOE Joint Genome Institute"/>
            <person name="Mondo S.J."/>
            <person name="Dannebaum R.O."/>
            <person name="Kuo R.C."/>
            <person name="Labutti K."/>
            <person name="Haridas S."/>
            <person name="Kuo A."/>
            <person name="Salamov A."/>
            <person name="Ahrendt S.R."/>
            <person name="Lipzen A."/>
            <person name="Sullivan W."/>
            <person name="Andreopoulos W.B."/>
            <person name="Clum A."/>
            <person name="Lindquist E."/>
            <person name="Daum C."/>
            <person name="Ramamoorthy G.K."/>
            <person name="Gryganskyi A."/>
            <person name="Culley D."/>
            <person name="Magnuson J.K."/>
            <person name="James T.Y."/>
            <person name="O'Malley M.A."/>
            <person name="Stajich J.E."/>
            <person name="Spatafora J.W."/>
            <person name="Visel A."/>
            <person name="Grigoriev I.V."/>
        </authorList>
    </citation>
    <scope>NUCLEOTIDE SEQUENCE [LARGE SCALE GENOMIC DNA]</scope>
    <source>
        <strain evidence="3 4">CBS 931.73</strain>
    </source>
</reference>
<dbReference type="Proteomes" id="UP000193498">
    <property type="component" value="Unassembled WGS sequence"/>
</dbReference>
<feature type="compositionally biased region" description="Basic and acidic residues" evidence="2">
    <location>
        <begin position="1"/>
        <end position="16"/>
    </location>
</feature>
<protein>
    <submittedName>
        <fullName evidence="3">Uncharacterized protein</fullName>
    </submittedName>
</protein>
<name>A0A1Y1ZBP3_9FUNG</name>
<evidence type="ECO:0000256" key="2">
    <source>
        <dbReference type="SAM" id="MobiDB-lite"/>
    </source>
</evidence>
<feature type="region of interest" description="Disordered" evidence="2">
    <location>
        <begin position="1061"/>
        <end position="1091"/>
    </location>
</feature>
<evidence type="ECO:0000256" key="1">
    <source>
        <dbReference type="SAM" id="Coils"/>
    </source>
</evidence>
<comment type="caution">
    <text evidence="3">The sequence shown here is derived from an EMBL/GenBank/DDBJ whole genome shotgun (WGS) entry which is preliminary data.</text>
</comment>
<dbReference type="STRING" id="1314790.A0A1Y1ZBP3"/>
<feature type="coiled-coil region" evidence="1">
    <location>
        <begin position="1284"/>
        <end position="1393"/>
    </location>
</feature>
<gene>
    <name evidence="3" type="ORF">K493DRAFT_332631</name>
</gene>
<organism evidence="3 4">
    <name type="scientific">Basidiobolus meristosporus CBS 931.73</name>
    <dbReference type="NCBI Taxonomy" id="1314790"/>
    <lineage>
        <taxon>Eukaryota</taxon>
        <taxon>Fungi</taxon>
        <taxon>Fungi incertae sedis</taxon>
        <taxon>Zoopagomycota</taxon>
        <taxon>Entomophthoromycotina</taxon>
        <taxon>Basidiobolomycetes</taxon>
        <taxon>Basidiobolales</taxon>
        <taxon>Basidiobolaceae</taxon>
        <taxon>Basidiobolus</taxon>
    </lineage>
</organism>
<accession>A0A1Y1ZBP3</accession>
<keyword evidence="4" id="KW-1185">Reference proteome</keyword>
<keyword evidence="1" id="KW-0175">Coiled coil</keyword>
<dbReference type="InParanoid" id="A0A1Y1ZBP3"/>
<sequence>MLSLHNEEPNTGRDEALVFPSSQPKETNGLTFSPTFHCVQEKVEHMSLLIRQVHTQQQTSEDAVVEEIRDLLLELQGCLPQSIEAGSKRKPKEAVTLQEQTSPEAFEDYTLAREILKQRVRNIRPLLNDFEQSFGLLKSKTAKDTNLEYPSAAAKIDGIEKSLEIERKRVNGQLTSGEKYLGRVEILEREVLSKVAAIESQIMSNSTLIEADKSLIEDQFTLFHESFKSLIHVKEIPEPEYPPQSPSLPSLQEDVESVESSHREVELIEAAQREDELTNTILVLNQQFEEVQKQLFESQQHETLLQSSFTTIHAENVQLNQKNEELMRDISEMEKKYAESLLEAQSLQSSFENEISIYNDKVMELEEQLGNTQICLKEYENHEAHFYSMAGAWNAEFNDIRNALSAASCKEMLLDSLISTMFSLQTEEIQDEEAETTSNDTVTIEGLNQLLEELKSSLKESKDREESLSLINHKMNTELEDGRIHLQLVVEHAETLADKLQKANIGQSYIDSVHEKLRDRESIIANLEEQISNFGAKETEMIDQVRVLSAEIQNLQQKLSDLNKEREQTITRMVDKHELQDLQEELLRTQEKLGTAEAKELEHNQIVAQLNFELEKTKGVLDSAFKKVELFDATIRDLSLQLEDSTANDMESADIVNLRSELDETVLLLAHSTEREAELENTISQLRSELERLEKETLTIRSIGQEEKSDLDSSEVEMNEDMMLSTLYELNQELNSARQVQFKYECTINLLESAIRDKSLFEESQYSRIYELQRELEGYDHKEKEYLKAMFDSKSELEKKNQHLLEYETKTRLLEAYINESLVLSEEKDSTISQLTEELATAEITENEHRKYLFDVIEELNQVTLTLVEQEKSTSLFESSVYEKLSEIKQLSNALPSEEFVYVSRADLDSVKERVSELESAIDALRDVVDSKNLEIQNLQNVRLDQNSSLEELNKAFATFIRSLKKYKVTIPSECEELVARENGSVSSGFDAKKYISSINAVSVATESWIVEKQTYLGLKEAELAELTKTTDELQQSLIIQKQQTAEREALVILLQKREHERVDSGSSSSPTTNGQEMNRSISADSVDSDVGRDDSALAHIDTTHIMIPEKLEAIDINNSRNSVSSLDHDRDSAVALDDESDGSENRKALPYSTSDLTNKLAEAKAQIRIIKASRRDMDDQLQIFKSKLKDTLEKLVIYDINPESLEVFVTDISSTLEDPTSHIGDIITCLDNPKLILDTKEESRRLTFGNISDNTTTGDLNSKQSVATRGRASTISGNSVHEISKLKKDLSLYASEVETLKLQKENYEKQCRSFQENIMTSQTREGKLNREVRELRSRLEAHKVESMNALTALQAKYRESLAEVEAKCKQQVEELEKELFVAKKRIIRLKEQVSSTEKVCADAVSLTEQLETELARTWKEKRTAEKQLLESQQRCEDLGKDLRAKELELISQKQSYDAKIKDMDLKIRDKVKSITIARRATIVNSPEKRGSFYQQLRSKWTGGAIDESYTSNPKAVQELEVRFQDEVDMHVATNRLLQSELAETQGKNAELEQIKEAIETQLAELRINYDQSERTLAKLRREADENQRATLVSLQRAQTEKQSSARIELANIQAERASQQRIISELKKELSNLRDEQHERMKELTSAKQEIEVLKRLSNSDENEGVSSILEVLTREKLILETKVNELETELDDVLTKNVDLAMQLAAIK</sequence>
<feature type="region of interest" description="Disordered" evidence="2">
    <location>
        <begin position="1123"/>
        <end position="1151"/>
    </location>
</feature>
<dbReference type="EMBL" id="MCFE01000006">
    <property type="protein sequence ID" value="ORY07712.1"/>
    <property type="molecule type" value="Genomic_DNA"/>
</dbReference>
<feature type="region of interest" description="Disordered" evidence="2">
    <location>
        <begin position="1"/>
        <end position="25"/>
    </location>
</feature>
<proteinExistence type="predicted"/>
<feature type="coiled-coil region" evidence="1">
    <location>
        <begin position="1535"/>
        <end position="1705"/>
    </location>
</feature>
<evidence type="ECO:0000313" key="4">
    <source>
        <dbReference type="Proteomes" id="UP000193498"/>
    </source>
</evidence>
<feature type="compositionally biased region" description="Polar residues" evidence="2">
    <location>
        <begin position="1065"/>
        <end position="1082"/>
    </location>
</feature>
<feature type="coiled-coil region" evidence="1">
    <location>
        <begin position="510"/>
        <end position="599"/>
    </location>
</feature>
<feature type="coiled-coil region" evidence="1">
    <location>
        <begin position="908"/>
        <end position="956"/>
    </location>
</feature>